<reference evidence="1 2" key="1">
    <citation type="journal article" date="2011" name="J. Bacteriol.">
        <title>Complete genome sequence of Polymorphum gilvum SL003B-26A1T, a crude oil-degrading bacterium from oil-polluted saline soil.</title>
        <authorList>
            <person name="Li S.G."/>
            <person name="Tang Y.Q."/>
            <person name="Nie Y."/>
            <person name="Cai M."/>
            <person name="Wu X.L."/>
        </authorList>
    </citation>
    <scope>NUCLEOTIDE SEQUENCE [LARGE SCALE GENOMIC DNA]</scope>
    <source>
        <strain evidence="2">LMG 25793 / CGMCC 1.9160 / SL003B-26A1</strain>
    </source>
</reference>
<name>F2IX95_POLGS</name>
<organism evidence="1 2">
    <name type="scientific">Polymorphum gilvum (strain LMG 25793 / CGMCC 1.9160 / SL003B-26A1)</name>
    <dbReference type="NCBI Taxonomy" id="991905"/>
    <lineage>
        <taxon>Bacteria</taxon>
        <taxon>Pseudomonadati</taxon>
        <taxon>Pseudomonadota</taxon>
        <taxon>Alphaproteobacteria</taxon>
        <taxon>Rhodobacterales</taxon>
        <taxon>Paracoccaceae</taxon>
        <taxon>Polymorphum</taxon>
    </lineage>
</organism>
<sequence length="106" mass="11340">MTAEGSKLFGLACGPVLRQTSDGWAPAFATSRNAQDRSCTARARIPGRVAMFIDQCHTLSVSTGQLWQDAGRPLRIGRWRGGARATGPRVPELRSLFALASGRKAG</sequence>
<dbReference type="EMBL" id="CP002568">
    <property type="protein sequence ID" value="ADZ70413.1"/>
    <property type="molecule type" value="Genomic_DNA"/>
</dbReference>
<dbReference type="PATRIC" id="fig|991905.3.peg.2037"/>
<dbReference type="STRING" id="991905.SL003B_1986"/>
<dbReference type="AlphaFoldDB" id="F2IX95"/>
<dbReference type="Proteomes" id="UP000008130">
    <property type="component" value="Chromosome"/>
</dbReference>
<evidence type="ECO:0000313" key="2">
    <source>
        <dbReference type="Proteomes" id="UP000008130"/>
    </source>
</evidence>
<keyword evidence="2" id="KW-1185">Reference proteome</keyword>
<evidence type="ECO:0000313" key="1">
    <source>
        <dbReference type="EMBL" id="ADZ70413.1"/>
    </source>
</evidence>
<gene>
    <name evidence="1" type="ordered locus">SL003B_1986</name>
</gene>
<proteinExistence type="predicted"/>
<accession>F2IX95</accession>
<dbReference type="KEGG" id="pgv:SL003B_1986"/>
<dbReference type="HOGENOM" id="CLU_2220721_0_0_5"/>
<protein>
    <submittedName>
        <fullName evidence="1">Uncharacterized protein</fullName>
    </submittedName>
</protein>